<dbReference type="Pfam" id="PF11887">
    <property type="entry name" value="Mce4_CUP1"/>
    <property type="match status" value="1"/>
</dbReference>
<evidence type="ECO:0000313" key="4">
    <source>
        <dbReference type="EMBL" id="PCK26160.1"/>
    </source>
</evidence>
<dbReference type="InterPro" id="IPR024516">
    <property type="entry name" value="Mce_C"/>
</dbReference>
<dbReference type="GO" id="GO:0005576">
    <property type="term" value="C:extracellular region"/>
    <property type="evidence" value="ECO:0007669"/>
    <property type="project" value="TreeGrafter"/>
</dbReference>
<proteinExistence type="predicted"/>
<comment type="caution">
    <text evidence="4">The sequence shown here is derived from an EMBL/GenBank/DDBJ whole genome shotgun (WGS) entry which is preliminary data.</text>
</comment>
<organism evidence="4 5">
    <name type="scientific">Rhodococcus qingshengii</name>
    <dbReference type="NCBI Taxonomy" id="334542"/>
    <lineage>
        <taxon>Bacteria</taxon>
        <taxon>Bacillati</taxon>
        <taxon>Actinomycetota</taxon>
        <taxon>Actinomycetes</taxon>
        <taxon>Mycobacteriales</taxon>
        <taxon>Nocardiaceae</taxon>
        <taxon>Rhodococcus</taxon>
        <taxon>Rhodococcus erythropolis group</taxon>
    </lineage>
</organism>
<dbReference type="InterPro" id="IPR005693">
    <property type="entry name" value="Mce"/>
</dbReference>
<feature type="domain" description="Mammalian cell entry C-terminal" evidence="3">
    <location>
        <begin position="119"/>
        <end position="306"/>
    </location>
</feature>
<evidence type="ECO:0000259" key="2">
    <source>
        <dbReference type="Pfam" id="PF02470"/>
    </source>
</evidence>
<gene>
    <name evidence="4" type="ORF">CHR55_16285</name>
</gene>
<evidence type="ECO:0000259" key="3">
    <source>
        <dbReference type="Pfam" id="PF11887"/>
    </source>
</evidence>
<keyword evidence="1" id="KW-0472">Membrane</keyword>
<sequence>MPMNWLTVKNPVRNGIICILVGVGVVLAALVVPQLILKVKTNEYHAVFTNATGLTQDDPVNVAGVPSGVVTSLAVSGNSVEVTFRLDDGVTLGEDSRADIKISTLLGRRSLDVTPNGSRSLPTGSTIPIENTSVPFTLDDLGRGAQSTSENLDLQQLRNMLTVVSDNSPDDPELIRRSLEGIDALSGVVNDNDVALRSLLTGAQQTTATLIEQKDTLETLLGNADLVMSTIADRRDVLNALVQDLNQLSTTLAQFLGDNQALVDSVMGDIHVVTGVLSENEQSLTTLLDNFAPSVRYVTNATGNGNWLDLNSPSTLIPDNWLCVVGLVQGCR</sequence>
<name>A0A2A5J997_RHOSG</name>
<dbReference type="PANTHER" id="PTHR33371:SF18">
    <property type="entry name" value="MCE-FAMILY PROTEIN MCE3C"/>
    <property type="match status" value="1"/>
</dbReference>
<feature type="transmembrane region" description="Helical" evidence="1">
    <location>
        <begin position="12"/>
        <end position="32"/>
    </location>
</feature>
<protein>
    <submittedName>
        <fullName evidence="4">Mammalian cell entry protein</fullName>
    </submittedName>
</protein>
<dbReference type="InterPro" id="IPR003399">
    <property type="entry name" value="Mce/MlaD"/>
</dbReference>
<accession>A0A2A5J997</accession>
<dbReference type="Pfam" id="PF02470">
    <property type="entry name" value="MlaD"/>
    <property type="match status" value="1"/>
</dbReference>
<reference evidence="4 5" key="1">
    <citation type="submission" date="2017-07" db="EMBL/GenBank/DDBJ databases">
        <title>Draft sequence of Rhodococcus enclensis 23b-28.</title>
        <authorList>
            <person name="Besaury L."/>
            <person name="Sancelme M."/>
            <person name="Amato P."/>
            <person name="Lallement A."/>
            <person name="Delort A.-M."/>
        </authorList>
    </citation>
    <scope>NUCLEOTIDE SEQUENCE [LARGE SCALE GENOMIC DNA]</scope>
    <source>
        <strain evidence="4 5">23b-28</strain>
    </source>
</reference>
<feature type="domain" description="Mce/MlaD" evidence="2">
    <location>
        <begin position="41"/>
        <end position="115"/>
    </location>
</feature>
<keyword evidence="1" id="KW-0812">Transmembrane</keyword>
<dbReference type="Proteomes" id="UP000230886">
    <property type="component" value="Unassembled WGS sequence"/>
</dbReference>
<evidence type="ECO:0000313" key="5">
    <source>
        <dbReference type="Proteomes" id="UP000230886"/>
    </source>
</evidence>
<dbReference type="NCBIfam" id="TIGR00996">
    <property type="entry name" value="Mtu_fam_mce"/>
    <property type="match status" value="1"/>
</dbReference>
<keyword evidence="1" id="KW-1133">Transmembrane helix</keyword>
<dbReference type="PANTHER" id="PTHR33371">
    <property type="entry name" value="INTERMEMBRANE PHOSPHOLIPID TRANSPORT SYSTEM BINDING PROTEIN MLAD-RELATED"/>
    <property type="match status" value="1"/>
</dbReference>
<evidence type="ECO:0000256" key="1">
    <source>
        <dbReference type="SAM" id="Phobius"/>
    </source>
</evidence>
<dbReference type="EMBL" id="NOVD01000010">
    <property type="protein sequence ID" value="PCK26160.1"/>
    <property type="molecule type" value="Genomic_DNA"/>
</dbReference>
<dbReference type="InterPro" id="IPR052336">
    <property type="entry name" value="MlaD_Phospholipid_Transporter"/>
</dbReference>
<dbReference type="AlphaFoldDB" id="A0A2A5J997"/>